<evidence type="ECO:0000256" key="1">
    <source>
        <dbReference type="SAM" id="Phobius"/>
    </source>
</evidence>
<protein>
    <submittedName>
        <fullName evidence="2">Uncharacterized protein</fullName>
    </submittedName>
</protein>
<evidence type="ECO:0000313" key="2">
    <source>
        <dbReference type="EMBL" id="BCS97468.1"/>
    </source>
</evidence>
<dbReference type="EMBL" id="AP024488">
    <property type="protein sequence ID" value="BCS97468.1"/>
    <property type="molecule type" value="Genomic_DNA"/>
</dbReference>
<keyword evidence="1" id="KW-0472">Membrane</keyword>
<name>A0ABM7PIS3_9BACT</name>
<sequence length="216" mass="24553">MDHRTIKANLVSHLELRRKESVSGMMWGGLLAVGGYIGAGGLLKLFLMFYLERTDGVLLDWFWLFFFAFFVLMMVVGYFYEPRERYDFGMMDNPFTKKDDAERADAAGGLFLALPNFFYNYVKTLLSFFMNESERFDVNLAVRLLDQATHPHYTVVLNDVYSSTLPRKTVSGTLITLEDAGVVSISRQSGTMTLTLKGRDIIGKDPVTQQGTMFMP</sequence>
<accession>A0ABM7PIS3</accession>
<keyword evidence="1" id="KW-0812">Transmembrane</keyword>
<evidence type="ECO:0000313" key="3">
    <source>
        <dbReference type="Proteomes" id="UP001320148"/>
    </source>
</evidence>
<feature type="transmembrane region" description="Helical" evidence="1">
    <location>
        <begin position="27"/>
        <end position="49"/>
    </location>
</feature>
<reference evidence="2 3" key="1">
    <citation type="submission" date="2021-02" db="EMBL/GenBank/DDBJ databases">
        <title>Complete genome of Desulfoluna sp. strain ASN36.</title>
        <authorList>
            <person name="Takahashi A."/>
            <person name="Kojima H."/>
            <person name="Fukui M."/>
        </authorList>
    </citation>
    <scope>NUCLEOTIDE SEQUENCE [LARGE SCALE GENOMIC DNA]</scope>
    <source>
        <strain evidence="2 3">ASN36</strain>
    </source>
</reference>
<dbReference type="RefSeq" id="WP_236888892.1">
    <property type="nucleotide sequence ID" value="NZ_AP024488.1"/>
</dbReference>
<gene>
    <name evidence="2" type="ORF">DSLASN_31000</name>
</gene>
<dbReference type="Proteomes" id="UP001320148">
    <property type="component" value="Chromosome"/>
</dbReference>
<keyword evidence="1" id="KW-1133">Transmembrane helix</keyword>
<proteinExistence type="predicted"/>
<organism evidence="2 3">
    <name type="scientific">Desulfoluna limicola</name>
    <dbReference type="NCBI Taxonomy" id="2810562"/>
    <lineage>
        <taxon>Bacteria</taxon>
        <taxon>Pseudomonadati</taxon>
        <taxon>Thermodesulfobacteriota</taxon>
        <taxon>Desulfobacteria</taxon>
        <taxon>Desulfobacterales</taxon>
        <taxon>Desulfolunaceae</taxon>
        <taxon>Desulfoluna</taxon>
    </lineage>
</organism>
<keyword evidence="3" id="KW-1185">Reference proteome</keyword>
<feature type="transmembrane region" description="Helical" evidence="1">
    <location>
        <begin position="61"/>
        <end position="80"/>
    </location>
</feature>